<comment type="caution">
    <text evidence="2">The sequence shown here is derived from an EMBL/GenBank/DDBJ whole genome shotgun (WGS) entry which is preliminary data.</text>
</comment>
<feature type="compositionally biased region" description="Acidic residues" evidence="1">
    <location>
        <begin position="12"/>
        <end position="39"/>
    </location>
</feature>
<keyword evidence="3" id="KW-1185">Reference proteome</keyword>
<sequence>MSKHVSYRNEDRDESMEDWDDQDDDKVGEEEGDDDDEEPMNSQQLLREVFATFDKTRSKKLADQAAKAERQLKDTLATGSRDINAAIQARRAKIDALVAGVNSDKNPKSAIFPPSAYNQAWEAVRKRDKSLANHIDAVLDLIKAELEQSLSDVKQQRKSSRFPFFAHASPHTPHRTVPARQRKAKRAYKQLSKDSSIVRRRAYELAEKDVEAQEAMYKHLKGLAKA</sequence>
<proteinExistence type="predicted"/>
<accession>A0AAV5GHK6</accession>
<evidence type="ECO:0000313" key="3">
    <source>
        <dbReference type="Proteomes" id="UP001342314"/>
    </source>
</evidence>
<name>A0AAV5GHK6_9BASI</name>
<dbReference type="AlphaFoldDB" id="A0AAV5GHK6"/>
<protein>
    <submittedName>
        <fullName evidence="2">Uncharacterized protein</fullName>
    </submittedName>
</protein>
<organism evidence="2 3">
    <name type="scientific">Rhodotorula paludigena</name>
    <dbReference type="NCBI Taxonomy" id="86838"/>
    <lineage>
        <taxon>Eukaryota</taxon>
        <taxon>Fungi</taxon>
        <taxon>Dikarya</taxon>
        <taxon>Basidiomycota</taxon>
        <taxon>Pucciniomycotina</taxon>
        <taxon>Microbotryomycetes</taxon>
        <taxon>Sporidiobolales</taxon>
        <taxon>Sporidiobolaceae</taxon>
        <taxon>Rhodotorula</taxon>
    </lineage>
</organism>
<reference evidence="2 3" key="1">
    <citation type="submission" date="2021-12" db="EMBL/GenBank/DDBJ databases">
        <title>High titer production of polyol ester of fatty acids by Rhodotorula paludigena BS15 towards product separation-free biomass refinery.</title>
        <authorList>
            <person name="Mano J."/>
            <person name="Ono H."/>
            <person name="Tanaka T."/>
            <person name="Naito K."/>
            <person name="Sushida H."/>
            <person name="Ike M."/>
            <person name="Tokuyasu K."/>
            <person name="Kitaoka M."/>
        </authorList>
    </citation>
    <scope>NUCLEOTIDE SEQUENCE [LARGE SCALE GENOMIC DNA]</scope>
    <source>
        <strain evidence="2 3">BS15</strain>
    </source>
</reference>
<feature type="region of interest" description="Disordered" evidence="1">
    <location>
        <begin position="165"/>
        <end position="192"/>
    </location>
</feature>
<evidence type="ECO:0000256" key="1">
    <source>
        <dbReference type="SAM" id="MobiDB-lite"/>
    </source>
</evidence>
<feature type="region of interest" description="Disordered" evidence="1">
    <location>
        <begin position="1"/>
        <end position="44"/>
    </location>
</feature>
<gene>
    <name evidence="2" type="ORF">Rhopal_001518-T1</name>
</gene>
<dbReference type="Proteomes" id="UP001342314">
    <property type="component" value="Unassembled WGS sequence"/>
</dbReference>
<dbReference type="EMBL" id="BQKY01000003">
    <property type="protein sequence ID" value="GJN88552.1"/>
    <property type="molecule type" value="Genomic_DNA"/>
</dbReference>
<evidence type="ECO:0000313" key="2">
    <source>
        <dbReference type="EMBL" id="GJN88552.1"/>
    </source>
</evidence>